<evidence type="ECO:0000313" key="3">
    <source>
        <dbReference type="Proteomes" id="UP001152321"/>
    </source>
</evidence>
<name>A0ABT6DKJ6_9BACT</name>
<organism evidence="2 3">
    <name type="scientific">Bdellovibrio svalbardensis</name>
    <dbReference type="NCBI Taxonomy" id="2972972"/>
    <lineage>
        <taxon>Bacteria</taxon>
        <taxon>Pseudomonadati</taxon>
        <taxon>Bdellovibrionota</taxon>
        <taxon>Bdellovibrionia</taxon>
        <taxon>Bdellovibrionales</taxon>
        <taxon>Pseudobdellovibrionaceae</taxon>
        <taxon>Bdellovibrio</taxon>
    </lineage>
</organism>
<dbReference type="EMBL" id="JANRMI010000004">
    <property type="protein sequence ID" value="MDG0817333.1"/>
    <property type="molecule type" value="Genomic_DNA"/>
</dbReference>
<dbReference type="InterPro" id="IPR039554">
    <property type="entry name" value="HigA2-like_HTH"/>
</dbReference>
<proteinExistence type="predicted"/>
<dbReference type="Pfam" id="PF13744">
    <property type="entry name" value="HTH_37"/>
    <property type="match status" value="1"/>
</dbReference>
<dbReference type="Proteomes" id="UP001152321">
    <property type="component" value="Unassembled WGS sequence"/>
</dbReference>
<gene>
    <name evidence="2" type="ORF">NWE73_13210</name>
</gene>
<dbReference type="RefSeq" id="WP_277578811.1">
    <property type="nucleotide sequence ID" value="NZ_JANRMI010000004.1"/>
</dbReference>
<protein>
    <submittedName>
        <fullName evidence="2">Helix-turn-helix domain-containing protein</fullName>
    </submittedName>
</protein>
<feature type="domain" description="HigA2-like helix-turn-helix" evidence="1">
    <location>
        <begin position="49"/>
        <end position="99"/>
    </location>
</feature>
<dbReference type="InterPro" id="IPR010982">
    <property type="entry name" value="Lambda_DNA-bd_dom_sf"/>
</dbReference>
<dbReference type="Gene3D" id="1.10.260.40">
    <property type="entry name" value="lambda repressor-like DNA-binding domains"/>
    <property type="match status" value="1"/>
</dbReference>
<keyword evidence="3" id="KW-1185">Reference proteome</keyword>
<accession>A0ABT6DKJ6</accession>
<sequence>MAFPNKTKVRKVLKNLENAEGTLALSEKPTALEKFRWDICQHFLAYKRKHKCTQKQMSEIAGIDESKMSKILHHRVEEFSTDRLISIYQKLNPKVQLLVS</sequence>
<reference evidence="2" key="1">
    <citation type="submission" date="2022-08" db="EMBL/GenBank/DDBJ databases">
        <title>Novel Bdellovibrio Species Isolated from Svalbard: Designation Bdellovibrio svalbardensis.</title>
        <authorList>
            <person name="Mitchell R.J."/>
            <person name="Choi S.Y."/>
        </authorList>
    </citation>
    <scope>NUCLEOTIDE SEQUENCE</scope>
    <source>
        <strain evidence="2">PAP01</strain>
    </source>
</reference>
<dbReference type="SUPFAM" id="SSF47413">
    <property type="entry name" value="lambda repressor-like DNA-binding domains"/>
    <property type="match status" value="1"/>
</dbReference>
<evidence type="ECO:0000313" key="2">
    <source>
        <dbReference type="EMBL" id="MDG0817333.1"/>
    </source>
</evidence>
<evidence type="ECO:0000259" key="1">
    <source>
        <dbReference type="Pfam" id="PF13744"/>
    </source>
</evidence>
<comment type="caution">
    <text evidence="2">The sequence shown here is derived from an EMBL/GenBank/DDBJ whole genome shotgun (WGS) entry which is preliminary data.</text>
</comment>